<dbReference type="Proteomes" id="UP000000739">
    <property type="component" value="Chromosome"/>
</dbReference>
<dbReference type="HOGENOM" id="CLU_170177_0_0_7"/>
<keyword evidence="2" id="KW-1185">Reference proteome</keyword>
<reference evidence="1 2" key="1">
    <citation type="journal article" date="2012" name="Environ. Microbiol.">
        <title>The genome sequence of Desulfatibacillum alkenivorans AK-01: a blueprint for anaerobic alkane oxidation.</title>
        <authorList>
            <person name="Callaghan A.V."/>
            <person name="Morris B.E."/>
            <person name="Pereira I.A."/>
            <person name="McInerney M.J."/>
            <person name="Austin R.N."/>
            <person name="Groves J.T."/>
            <person name="Kukor J.J."/>
            <person name="Suflita J.M."/>
            <person name="Young L.Y."/>
            <person name="Zylstra G.J."/>
            <person name="Wawrik B."/>
        </authorList>
    </citation>
    <scope>NUCLEOTIDE SEQUENCE [LARGE SCALE GENOMIC DNA]</scope>
    <source>
        <strain evidence="1 2">AK-01</strain>
    </source>
</reference>
<evidence type="ECO:0000313" key="1">
    <source>
        <dbReference type="EMBL" id="AEB80271.1"/>
    </source>
</evidence>
<proteinExistence type="predicted"/>
<dbReference type="KEGG" id="dal:Dalk_0003_AVC"/>
<protein>
    <submittedName>
        <fullName evidence="1">Uncharacterized protein</fullName>
    </submittedName>
</protein>
<evidence type="ECO:0000313" key="2">
    <source>
        <dbReference type="Proteomes" id="UP000000739"/>
    </source>
</evidence>
<gene>
    <name evidence="1" type="ORF">Dalk_0003_AVC</name>
</gene>
<accession>F3ZV44</accession>
<organism evidence="1 2">
    <name type="scientific">Desulfatibacillum aliphaticivorans</name>
    <dbReference type="NCBI Taxonomy" id="218208"/>
    <lineage>
        <taxon>Bacteria</taxon>
        <taxon>Pseudomonadati</taxon>
        <taxon>Thermodesulfobacteriota</taxon>
        <taxon>Desulfobacteria</taxon>
        <taxon>Desulfobacterales</taxon>
        <taxon>Desulfatibacillaceae</taxon>
        <taxon>Desulfatibacillum</taxon>
    </lineage>
</organism>
<dbReference type="EMBL" id="CP001322">
    <property type="protein sequence ID" value="AEB80271.1"/>
    <property type="molecule type" value="Genomic_DNA"/>
</dbReference>
<name>F3ZV44_DESAL</name>
<sequence>MAQPDLPTLEMETFGAREFTSVINKGIYKFGQTCTSLGIQMLGRGNEPYWPANLLNAFIFAASSFNFVRGLSFRSVIWIRQGGRDVCICFWGRL</sequence>
<dbReference type="AlphaFoldDB" id="F3ZV44"/>